<keyword evidence="3" id="KW-1185">Reference proteome</keyword>
<reference evidence="2 3" key="1">
    <citation type="submission" date="2017-10" db="EMBL/GenBank/DDBJ databases">
        <title>Bacillus sp. nov., a halophilic bacterium isolated from a Yangshapao Lake.</title>
        <authorList>
            <person name="Wang H."/>
        </authorList>
    </citation>
    <scope>NUCLEOTIDE SEQUENCE [LARGE SCALE GENOMIC DNA]</scope>
    <source>
        <strain evidence="2 3">YSP-3</strain>
    </source>
</reference>
<gene>
    <name evidence="2" type="ORF">CR205_00990</name>
</gene>
<evidence type="ECO:0000313" key="2">
    <source>
        <dbReference type="EMBL" id="PYZ97209.1"/>
    </source>
</evidence>
<name>A0A2W0HK73_9BACI</name>
<feature type="compositionally biased region" description="Basic and acidic residues" evidence="1">
    <location>
        <begin position="32"/>
        <end position="55"/>
    </location>
</feature>
<proteinExistence type="predicted"/>
<sequence length="63" mass="7512">MPKKTKMSAGLYDNEGETATHNQLMDSYYQHSPEHETYNEEMAQEPHQDEKQSEKKNKKKRKK</sequence>
<dbReference type="EMBL" id="PDOF01000001">
    <property type="protein sequence ID" value="PYZ97209.1"/>
    <property type="molecule type" value="Genomic_DNA"/>
</dbReference>
<organism evidence="2 3">
    <name type="scientific">Alteribacter lacisalsi</name>
    <dbReference type="NCBI Taxonomy" id="2045244"/>
    <lineage>
        <taxon>Bacteria</taxon>
        <taxon>Bacillati</taxon>
        <taxon>Bacillota</taxon>
        <taxon>Bacilli</taxon>
        <taxon>Bacillales</taxon>
        <taxon>Bacillaceae</taxon>
        <taxon>Alteribacter</taxon>
    </lineage>
</organism>
<evidence type="ECO:0000256" key="1">
    <source>
        <dbReference type="SAM" id="MobiDB-lite"/>
    </source>
</evidence>
<comment type="caution">
    <text evidence="2">The sequence shown here is derived from an EMBL/GenBank/DDBJ whole genome shotgun (WGS) entry which is preliminary data.</text>
</comment>
<protein>
    <submittedName>
        <fullName evidence="2">Uncharacterized protein</fullName>
    </submittedName>
</protein>
<accession>A0A2W0HK73</accession>
<dbReference type="Proteomes" id="UP000248066">
    <property type="component" value="Unassembled WGS sequence"/>
</dbReference>
<dbReference type="AlphaFoldDB" id="A0A2W0HK73"/>
<evidence type="ECO:0000313" key="3">
    <source>
        <dbReference type="Proteomes" id="UP000248066"/>
    </source>
</evidence>
<dbReference type="OrthoDB" id="2932680at2"/>
<feature type="region of interest" description="Disordered" evidence="1">
    <location>
        <begin position="1"/>
        <end position="63"/>
    </location>
</feature>
<dbReference type="RefSeq" id="WP_110516060.1">
    <property type="nucleotide sequence ID" value="NZ_PDOF01000001.1"/>
</dbReference>